<dbReference type="SUPFAM" id="SSF75169">
    <property type="entry name" value="DsrEFH-like"/>
    <property type="match status" value="1"/>
</dbReference>
<dbReference type="PANTHER" id="PTHR37691:SF1">
    <property type="entry name" value="BLR3518 PROTEIN"/>
    <property type="match status" value="1"/>
</dbReference>
<dbReference type="Proteomes" id="UP000321532">
    <property type="component" value="Unassembled WGS sequence"/>
</dbReference>
<dbReference type="EMBL" id="BJYS01000009">
    <property type="protein sequence ID" value="GEO04004.1"/>
    <property type="molecule type" value="Genomic_DNA"/>
</dbReference>
<dbReference type="PANTHER" id="PTHR37691">
    <property type="entry name" value="BLR3518 PROTEIN"/>
    <property type="match status" value="1"/>
</dbReference>
<sequence>MNFRIVLIIAFFFIGLGVNAQVKPQKTALSKTTTAKPHRVVYDVTNADTAVQASLVRQLNNLKRGWPDAQVEVVVHGKGLDLVLGQKSYKAAAIKDLQKKGVVFAACENTMRFRKVTIADLLPGVITVPMGVGEIIMKQEQGWSYIKY</sequence>
<dbReference type="OrthoDB" id="678766at2"/>
<organism evidence="1 2">
    <name type="scientific">Adhaeribacter aerolatus</name>
    <dbReference type="NCBI Taxonomy" id="670289"/>
    <lineage>
        <taxon>Bacteria</taxon>
        <taxon>Pseudomonadati</taxon>
        <taxon>Bacteroidota</taxon>
        <taxon>Cytophagia</taxon>
        <taxon>Cytophagales</taxon>
        <taxon>Hymenobacteraceae</taxon>
        <taxon>Adhaeribacter</taxon>
    </lineage>
</organism>
<evidence type="ECO:0000313" key="1">
    <source>
        <dbReference type="EMBL" id="GEO04004.1"/>
    </source>
</evidence>
<dbReference type="Gene3D" id="3.40.1260.10">
    <property type="entry name" value="DsrEFH-like"/>
    <property type="match status" value="1"/>
</dbReference>
<name>A0A512AWA9_9BACT</name>
<dbReference type="AlphaFoldDB" id="A0A512AWA9"/>
<dbReference type="InterPro" id="IPR003787">
    <property type="entry name" value="Sulphur_relay_DsrE/F-like"/>
</dbReference>
<evidence type="ECO:0000313" key="2">
    <source>
        <dbReference type="Proteomes" id="UP000321532"/>
    </source>
</evidence>
<protein>
    <submittedName>
        <fullName evidence="1">Uncharacterized protein</fullName>
    </submittedName>
</protein>
<proteinExistence type="predicted"/>
<reference evidence="1 2" key="1">
    <citation type="submission" date="2019-07" db="EMBL/GenBank/DDBJ databases">
        <title>Whole genome shotgun sequence of Adhaeribacter aerolatus NBRC 106133.</title>
        <authorList>
            <person name="Hosoyama A."/>
            <person name="Uohara A."/>
            <person name="Ohji S."/>
            <person name="Ichikawa N."/>
        </authorList>
    </citation>
    <scope>NUCLEOTIDE SEQUENCE [LARGE SCALE GENOMIC DNA]</scope>
    <source>
        <strain evidence="1 2">NBRC 106133</strain>
    </source>
</reference>
<gene>
    <name evidence="1" type="ORF">AAE02nite_16680</name>
</gene>
<keyword evidence="2" id="KW-1185">Reference proteome</keyword>
<comment type="caution">
    <text evidence="1">The sequence shown here is derived from an EMBL/GenBank/DDBJ whole genome shotgun (WGS) entry which is preliminary data.</text>
</comment>
<accession>A0A512AWA9</accession>
<dbReference type="InterPro" id="IPR027396">
    <property type="entry name" value="DsrEFH-like"/>
</dbReference>
<dbReference type="Pfam" id="PF02635">
    <property type="entry name" value="DsrE"/>
    <property type="match status" value="1"/>
</dbReference>
<dbReference type="RefSeq" id="WP_146897012.1">
    <property type="nucleotide sequence ID" value="NZ_BJYS01000009.1"/>
</dbReference>